<comment type="similarity">
    <text evidence="1">Belongs to the MON1/SAND family.</text>
</comment>
<evidence type="ECO:0000313" key="6">
    <source>
        <dbReference type="Proteomes" id="UP000006906"/>
    </source>
</evidence>
<dbReference type="Pfam" id="PF19036">
    <property type="entry name" value="Fuz_longin_1"/>
    <property type="match status" value="1"/>
</dbReference>
<dbReference type="InterPro" id="IPR043972">
    <property type="entry name" value="FUZ/MON1/HPS1_longin_1"/>
</dbReference>
<dbReference type="Pfam" id="PF19037">
    <property type="entry name" value="Fuz_longin_2"/>
    <property type="match status" value="1"/>
</dbReference>
<dbReference type="InterPro" id="IPR004353">
    <property type="entry name" value="Mon1"/>
</dbReference>
<evidence type="ECO:0000256" key="2">
    <source>
        <dbReference type="SAM" id="MobiDB-lite"/>
    </source>
</evidence>
<feature type="domain" description="FUZ/MON1/HPS1 second Longin" evidence="4">
    <location>
        <begin position="455"/>
        <end position="550"/>
    </location>
</feature>
<dbReference type="InParanoid" id="A0A2K3DVX3"/>
<feature type="region of interest" description="Disordered" evidence="2">
    <location>
        <begin position="141"/>
        <end position="286"/>
    </location>
</feature>
<evidence type="ECO:0000259" key="3">
    <source>
        <dbReference type="Pfam" id="PF19036"/>
    </source>
</evidence>
<keyword evidence="6" id="KW-1185">Reference proteome</keyword>
<feature type="domain" description="FUZ/MON1/HPS1 first Longin" evidence="3">
    <location>
        <begin position="293"/>
        <end position="409"/>
    </location>
</feature>
<dbReference type="ExpressionAtlas" id="A0A2K3DVX3">
    <property type="expression patterns" value="baseline"/>
</dbReference>
<evidence type="ECO:0000313" key="5">
    <source>
        <dbReference type="EMBL" id="PNW84685.1"/>
    </source>
</evidence>
<dbReference type="KEGG" id="cre:CHLRE_03g154500v5"/>
<gene>
    <name evidence="5" type="ORF">CHLRE_03g154500v5</name>
</gene>
<dbReference type="OrthoDB" id="272411at2759"/>
<dbReference type="Gramene" id="PNW84685">
    <property type="protein sequence ID" value="PNW84685"/>
    <property type="gene ID" value="CHLRE_03g154500v5"/>
</dbReference>
<protein>
    <recommendedName>
        <fullName evidence="1">Vacuolar fusion protein MON1 homolog</fullName>
    </recommendedName>
</protein>
<feature type="region of interest" description="Disordered" evidence="2">
    <location>
        <begin position="26"/>
        <end position="127"/>
    </location>
</feature>
<dbReference type="AlphaFoldDB" id="A0A2K3DVX3"/>
<feature type="compositionally biased region" description="Low complexity" evidence="2">
    <location>
        <begin position="92"/>
        <end position="127"/>
    </location>
</feature>
<dbReference type="GO" id="GO:0016192">
    <property type="term" value="P:vesicle-mediated transport"/>
    <property type="evidence" value="ECO:0007669"/>
    <property type="project" value="InterPro"/>
</dbReference>
<dbReference type="PANTHER" id="PTHR13027">
    <property type="entry name" value="SAND PROTEIN-RELATED"/>
    <property type="match status" value="1"/>
</dbReference>
<dbReference type="EMBL" id="CM008964">
    <property type="protein sequence ID" value="PNW84685.1"/>
    <property type="molecule type" value="Genomic_DNA"/>
</dbReference>
<dbReference type="GO" id="GO:0006623">
    <property type="term" value="P:protein targeting to vacuole"/>
    <property type="evidence" value="ECO:0007669"/>
    <property type="project" value="UniProtKB-UniRule"/>
</dbReference>
<reference evidence="5 6" key="1">
    <citation type="journal article" date="2007" name="Science">
        <title>The Chlamydomonas genome reveals the evolution of key animal and plant functions.</title>
        <authorList>
            <person name="Merchant S.S."/>
            <person name="Prochnik S.E."/>
            <person name="Vallon O."/>
            <person name="Harris E.H."/>
            <person name="Karpowicz S.J."/>
            <person name="Witman G.B."/>
            <person name="Terry A."/>
            <person name="Salamov A."/>
            <person name="Fritz-Laylin L.K."/>
            <person name="Marechal-Drouard L."/>
            <person name="Marshall W.F."/>
            <person name="Qu L.H."/>
            <person name="Nelson D.R."/>
            <person name="Sanderfoot A.A."/>
            <person name="Spalding M.H."/>
            <person name="Kapitonov V.V."/>
            <person name="Ren Q."/>
            <person name="Ferris P."/>
            <person name="Lindquist E."/>
            <person name="Shapiro H."/>
            <person name="Lucas S.M."/>
            <person name="Grimwood J."/>
            <person name="Schmutz J."/>
            <person name="Cardol P."/>
            <person name="Cerutti H."/>
            <person name="Chanfreau G."/>
            <person name="Chen C.L."/>
            <person name="Cognat V."/>
            <person name="Croft M.T."/>
            <person name="Dent R."/>
            <person name="Dutcher S."/>
            <person name="Fernandez E."/>
            <person name="Fukuzawa H."/>
            <person name="Gonzalez-Ballester D."/>
            <person name="Gonzalez-Halphen D."/>
            <person name="Hallmann A."/>
            <person name="Hanikenne M."/>
            <person name="Hippler M."/>
            <person name="Inwood W."/>
            <person name="Jabbari K."/>
            <person name="Kalanon M."/>
            <person name="Kuras R."/>
            <person name="Lefebvre P.A."/>
            <person name="Lemaire S.D."/>
            <person name="Lobanov A.V."/>
            <person name="Lohr M."/>
            <person name="Manuell A."/>
            <person name="Meier I."/>
            <person name="Mets L."/>
            <person name="Mittag M."/>
            <person name="Mittelmeier T."/>
            <person name="Moroney J.V."/>
            <person name="Moseley J."/>
            <person name="Napoli C."/>
            <person name="Nedelcu A.M."/>
            <person name="Niyogi K."/>
            <person name="Novoselov S.V."/>
            <person name="Paulsen I.T."/>
            <person name="Pazour G."/>
            <person name="Purton S."/>
            <person name="Ral J.P."/>
            <person name="Riano-Pachon D.M."/>
            <person name="Riekhof W."/>
            <person name="Rymarquis L."/>
            <person name="Schroda M."/>
            <person name="Stern D."/>
            <person name="Umen J."/>
            <person name="Willows R."/>
            <person name="Wilson N."/>
            <person name="Zimmer S.L."/>
            <person name="Allmer J."/>
            <person name="Balk J."/>
            <person name="Bisova K."/>
            <person name="Chen C.J."/>
            <person name="Elias M."/>
            <person name="Gendler K."/>
            <person name="Hauser C."/>
            <person name="Lamb M.R."/>
            <person name="Ledford H."/>
            <person name="Long J.C."/>
            <person name="Minagawa J."/>
            <person name="Page M.D."/>
            <person name="Pan J."/>
            <person name="Pootakham W."/>
            <person name="Roje S."/>
            <person name="Rose A."/>
            <person name="Stahlberg E."/>
            <person name="Terauchi A.M."/>
            <person name="Yang P."/>
            <person name="Ball S."/>
            <person name="Bowler C."/>
            <person name="Dieckmann C.L."/>
            <person name="Gladyshev V.N."/>
            <person name="Green P."/>
            <person name="Jorgensen R."/>
            <person name="Mayfield S."/>
            <person name="Mueller-Roeber B."/>
            <person name="Rajamani S."/>
            <person name="Sayre R.T."/>
            <person name="Brokstein P."/>
            <person name="Dubchak I."/>
            <person name="Goodstein D."/>
            <person name="Hornick L."/>
            <person name="Huang Y.W."/>
            <person name="Jhaveri J."/>
            <person name="Luo Y."/>
            <person name="Martinez D."/>
            <person name="Ngau W.C."/>
            <person name="Otillar B."/>
            <person name="Poliakov A."/>
            <person name="Porter A."/>
            <person name="Szajkowski L."/>
            <person name="Werner G."/>
            <person name="Zhou K."/>
            <person name="Grigoriev I.V."/>
            <person name="Rokhsar D.S."/>
            <person name="Grossman A.R."/>
        </authorList>
    </citation>
    <scope>NUCLEOTIDE SEQUENCE [LARGE SCALE GENOMIC DNA]</scope>
    <source>
        <strain evidence="6">CC-503</strain>
    </source>
</reference>
<dbReference type="PaxDb" id="3055-EDP00206"/>
<evidence type="ECO:0000259" key="4">
    <source>
        <dbReference type="Pfam" id="PF19037"/>
    </source>
</evidence>
<dbReference type="RefSeq" id="XP_042925701.1">
    <property type="nucleotide sequence ID" value="XM_043060572.1"/>
</dbReference>
<dbReference type="STRING" id="3055.A0A2K3DVX3"/>
<sequence>MDPDEPVIALAKEGETRLIPQHAAAALSTAVEPAHGGDAYEDDDDDDGAASVGRPAAEDEEEEEAENAQGPSANGAAGNTAAQSAGQVQIPAGDAAAAHMTEEAATASDATPSSSAQAQDDTAGESVEAIEAAVASLALAQRKASRRTLAGTAVTGSEAEVPAASAAAAVGSSTSSGPSSRRATDASGAAAAPAPAASASGAADGSAADGRPAATQAEASTTTATGASAASQPAADAAAVPSGGGGAERPAASSSSNGATSAGAGAGAGAVAAGGGEGEEEEEVSTQWSAYPKHFFILSSSGKPIYSYTGDERSLVGLSALISALVSVVQAQGDAVQSIRSGATLIVFLLRGPLVLVAASAAGEPAPALRRQLELLHGQLVLVVTSGLERIIQRNPSYDVRSLLEGVGGVLGSLGRMLSADPAYLLQAHRPLPLPAADRAAATELLCEALRQCGGVYALLMADTHAVAMARGRSQPAPHPDDLLLLANFVMCNNAYRNGHGEAFSPVCLPHYNADAFLHAHIHYLDPNTGLYLVLLAGSAEAFHALSAARAWFEDQAAVRGLMPRLRALRPPQPAYPTATAMGPAAAEAAAAAAGGGAGAGGAAGAPAAAVAAGRGRALPPPQHLNVLCVENLPRPLGGKFGHTALWSYAVRFGGLQQALFSPPCPLHRSAEGAARLATAYAQLHSLLHSPAATKPNKLAWLADSSCVLVAARGDMSGLVGGGGGGALSSLGSSRGGGHGPHEAGLELYAVCDPLTDKATALSLLEALRRHFGDRGIAADVTLPPAPA</sequence>
<dbReference type="OMA" id="LANFVMC"/>
<feature type="compositionally biased region" description="Low complexity" evidence="2">
    <location>
        <begin position="251"/>
        <end position="263"/>
    </location>
</feature>
<organism evidence="5 6">
    <name type="scientific">Chlamydomonas reinhardtii</name>
    <name type="common">Chlamydomonas smithii</name>
    <dbReference type="NCBI Taxonomy" id="3055"/>
    <lineage>
        <taxon>Eukaryota</taxon>
        <taxon>Viridiplantae</taxon>
        <taxon>Chlorophyta</taxon>
        <taxon>core chlorophytes</taxon>
        <taxon>Chlorophyceae</taxon>
        <taxon>CS clade</taxon>
        <taxon>Chlamydomonadales</taxon>
        <taxon>Chlamydomonadaceae</taxon>
        <taxon>Chlamydomonas</taxon>
    </lineage>
</organism>
<dbReference type="InterPro" id="IPR043971">
    <property type="entry name" value="FUZ/MON1/HPS1_longin_2"/>
</dbReference>
<proteinExistence type="inferred from homology"/>
<feature type="compositionally biased region" description="Low complexity" evidence="2">
    <location>
        <begin position="157"/>
        <end position="241"/>
    </location>
</feature>
<comment type="function">
    <text evidence="1">Plays an important role in membrane trafficking through the secretory apparatus.</text>
</comment>
<feature type="compositionally biased region" description="Gly residues" evidence="2">
    <location>
        <begin position="264"/>
        <end position="276"/>
    </location>
</feature>
<accession>A0A2K3DVX3</accession>
<evidence type="ECO:0000256" key="1">
    <source>
        <dbReference type="RuleBase" id="RU367048"/>
    </source>
</evidence>
<dbReference type="Proteomes" id="UP000006906">
    <property type="component" value="Chromosome 3"/>
</dbReference>
<feature type="compositionally biased region" description="Acidic residues" evidence="2">
    <location>
        <begin position="39"/>
        <end position="48"/>
    </location>
</feature>
<dbReference type="PRINTS" id="PR01546">
    <property type="entry name" value="YEAST73DUF"/>
</dbReference>
<dbReference type="PANTHER" id="PTHR13027:SF7">
    <property type="entry name" value="VACUOLAR FUSION PROTEIN MON1 HOMOLOG"/>
    <property type="match status" value="1"/>
</dbReference>
<dbReference type="GeneID" id="5723083"/>
<name>A0A2K3DVX3_CHLRE</name>